<dbReference type="SMART" id="SM00304">
    <property type="entry name" value="HAMP"/>
    <property type="match status" value="1"/>
</dbReference>
<dbReference type="Proteomes" id="UP000198324">
    <property type="component" value="Unassembled WGS sequence"/>
</dbReference>
<dbReference type="Pfam" id="PF08448">
    <property type="entry name" value="PAS_4"/>
    <property type="match status" value="1"/>
</dbReference>
<dbReference type="SUPFAM" id="SSF55874">
    <property type="entry name" value="ATPase domain of HSP90 chaperone/DNA topoisomerase II/histidine kinase"/>
    <property type="match status" value="1"/>
</dbReference>
<dbReference type="Pfam" id="PF02518">
    <property type="entry name" value="HATPase_c"/>
    <property type="match status" value="1"/>
</dbReference>
<dbReference type="InterPro" id="IPR000014">
    <property type="entry name" value="PAS"/>
</dbReference>
<organism evidence="11 12">
    <name type="scientific">Humidesulfovibrio mexicanus</name>
    <dbReference type="NCBI Taxonomy" id="147047"/>
    <lineage>
        <taxon>Bacteria</taxon>
        <taxon>Pseudomonadati</taxon>
        <taxon>Thermodesulfobacteriota</taxon>
        <taxon>Desulfovibrionia</taxon>
        <taxon>Desulfovibrionales</taxon>
        <taxon>Desulfovibrionaceae</taxon>
        <taxon>Humidesulfovibrio</taxon>
    </lineage>
</organism>
<gene>
    <name evidence="11" type="ORF">SAMN04488503_1865</name>
</gene>
<feature type="domain" description="PAC" evidence="9">
    <location>
        <begin position="460"/>
        <end position="511"/>
    </location>
</feature>
<feature type="domain" description="Histidine kinase" evidence="7">
    <location>
        <begin position="529"/>
        <end position="751"/>
    </location>
</feature>
<feature type="domain" description="PAS" evidence="8">
    <location>
        <begin position="391"/>
        <end position="461"/>
    </location>
</feature>
<dbReference type="InterPro" id="IPR003660">
    <property type="entry name" value="HAMP_dom"/>
</dbReference>
<dbReference type="EC" id="2.7.13.3" evidence="3"/>
<dbReference type="InterPro" id="IPR005467">
    <property type="entry name" value="His_kinase_dom"/>
</dbReference>
<dbReference type="CDD" id="cd00130">
    <property type="entry name" value="PAS"/>
    <property type="match status" value="1"/>
</dbReference>
<dbReference type="PROSITE" id="PS50112">
    <property type="entry name" value="PAS"/>
    <property type="match status" value="1"/>
</dbReference>
<dbReference type="SMART" id="SM00388">
    <property type="entry name" value="HisKA"/>
    <property type="match status" value="1"/>
</dbReference>
<dbReference type="NCBIfam" id="TIGR00229">
    <property type="entry name" value="sensory_box"/>
    <property type="match status" value="1"/>
</dbReference>
<evidence type="ECO:0000256" key="1">
    <source>
        <dbReference type="ARBA" id="ARBA00000085"/>
    </source>
</evidence>
<dbReference type="Pfam" id="PF00672">
    <property type="entry name" value="HAMP"/>
    <property type="match status" value="1"/>
</dbReference>
<dbReference type="InterPro" id="IPR003594">
    <property type="entry name" value="HATPase_dom"/>
</dbReference>
<dbReference type="InterPro" id="IPR003661">
    <property type="entry name" value="HisK_dim/P_dom"/>
</dbReference>
<dbReference type="Gene3D" id="3.30.565.10">
    <property type="entry name" value="Histidine kinase-like ATPase, C-terminal domain"/>
    <property type="match status" value="1"/>
</dbReference>
<comment type="subcellular location">
    <subcellularLocation>
        <location evidence="2">Membrane</location>
    </subcellularLocation>
</comment>
<dbReference type="PRINTS" id="PR00344">
    <property type="entry name" value="BCTRLSENSOR"/>
</dbReference>
<dbReference type="InterPro" id="IPR036097">
    <property type="entry name" value="HisK_dim/P_sf"/>
</dbReference>
<dbReference type="InterPro" id="IPR004358">
    <property type="entry name" value="Sig_transdc_His_kin-like_C"/>
</dbReference>
<dbReference type="PANTHER" id="PTHR43047">
    <property type="entry name" value="TWO-COMPONENT HISTIDINE PROTEIN KINASE"/>
    <property type="match status" value="1"/>
</dbReference>
<dbReference type="GO" id="GO:0000155">
    <property type="term" value="F:phosphorelay sensor kinase activity"/>
    <property type="evidence" value="ECO:0007669"/>
    <property type="project" value="InterPro"/>
</dbReference>
<dbReference type="CDD" id="cd16922">
    <property type="entry name" value="HATPase_EvgS-ArcB-TorS-like"/>
    <property type="match status" value="1"/>
</dbReference>
<dbReference type="EMBL" id="FZOC01000003">
    <property type="protein sequence ID" value="SNR91146.1"/>
    <property type="molecule type" value="Genomic_DNA"/>
</dbReference>
<dbReference type="SMART" id="SM00091">
    <property type="entry name" value="PAS"/>
    <property type="match status" value="1"/>
</dbReference>
<dbReference type="InterPro" id="IPR036890">
    <property type="entry name" value="HATPase_C_sf"/>
</dbReference>
<dbReference type="CDD" id="cd06225">
    <property type="entry name" value="HAMP"/>
    <property type="match status" value="1"/>
</dbReference>
<evidence type="ECO:0000259" key="10">
    <source>
        <dbReference type="PROSITE" id="PS50885"/>
    </source>
</evidence>
<dbReference type="InterPro" id="IPR000700">
    <property type="entry name" value="PAS-assoc_C"/>
</dbReference>
<name>A0A239A662_9BACT</name>
<keyword evidence="5" id="KW-0808">Transferase</keyword>
<proteinExistence type="predicted"/>
<evidence type="ECO:0000256" key="6">
    <source>
        <dbReference type="ARBA" id="ARBA00022777"/>
    </source>
</evidence>
<dbReference type="PANTHER" id="PTHR43047:SF64">
    <property type="entry name" value="HISTIDINE KINASE CONTAINING CHEY-HOMOLOGOUS RECEIVER DOMAIN AND PAS DOMAIN-RELATED"/>
    <property type="match status" value="1"/>
</dbReference>
<feature type="domain" description="HAMP" evidence="10">
    <location>
        <begin position="326"/>
        <end position="379"/>
    </location>
</feature>
<dbReference type="SMART" id="SM00387">
    <property type="entry name" value="HATPase_c"/>
    <property type="match status" value="1"/>
</dbReference>
<evidence type="ECO:0000256" key="3">
    <source>
        <dbReference type="ARBA" id="ARBA00012438"/>
    </source>
</evidence>
<evidence type="ECO:0000256" key="2">
    <source>
        <dbReference type="ARBA" id="ARBA00004370"/>
    </source>
</evidence>
<evidence type="ECO:0000256" key="4">
    <source>
        <dbReference type="ARBA" id="ARBA00022553"/>
    </source>
</evidence>
<evidence type="ECO:0000256" key="5">
    <source>
        <dbReference type="ARBA" id="ARBA00022679"/>
    </source>
</evidence>
<dbReference type="SUPFAM" id="SSF47384">
    <property type="entry name" value="Homodimeric domain of signal transducing histidine kinase"/>
    <property type="match status" value="1"/>
</dbReference>
<accession>A0A239A662</accession>
<keyword evidence="4" id="KW-0597">Phosphoprotein</keyword>
<evidence type="ECO:0000259" key="7">
    <source>
        <dbReference type="PROSITE" id="PS50109"/>
    </source>
</evidence>
<comment type="catalytic activity">
    <reaction evidence="1">
        <text>ATP + protein L-histidine = ADP + protein N-phospho-L-histidine.</text>
        <dbReference type="EC" id="2.7.13.3"/>
    </reaction>
</comment>
<dbReference type="Gene3D" id="6.10.340.10">
    <property type="match status" value="1"/>
</dbReference>
<dbReference type="SUPFAM" id="SSF158472">
    <property type="entry name" value="HAMP domain-like"/>
    <property type="match status" value="1"/>
</dbReference>
<keyword evidence="12" id="KW-1185">Reference proteome</keyword>
<evidence type="ECO:0000313" key="12">
    <source>
        <dbReference type="Proteomes" id="UP000198324"/>
    </source>
</evidence>
<evidence type="ECO:0000313" key="11">
    <source>
        <dbReference type="EMBL" id="SNR91146.1"/>
    </source>
</evidence>
<dbReference type="PROSITE" id="PS50885">
    <property type="entry name" value="HAMP"/>
    <property type="match status" value="1"/>
</dbReference>
<protein>
    <recommendedName>
        <fullName evidence="3">histidine kinase</fullName>
        <ecNumber evidence="3">2.7.13.3</ecNumber>
    </recommendedName>
</protein>
<dbReference type="GO" id="GO:0016020">
    <property type="term" value="C:membrane"/>
    <property type="evidence" value="ECO:0007669"/>
    <property type="project" value="UniProtKB-SubCell"/>
</dbReference>
<keyword evidence="6" id="KW-0418">Kinase</keyword>
<dbReference type="PROSITE" id="PS50113">
    <property type="entry name" value="PAC"/>
    <property type="match status" value="1"/>
</dbReference>
<dbReference type="InterPro" id="IPR035965">
    <property type="entry name" value="PAS-like_dom_sf"/>
</dbReference>
<dbReference type="Pfam" id="PF00512">
    <property type="entry name" value="HisKA"/>
    <property type="match status" value="1"/>
</dbReference>
<dbReference type="CDD" id="cd18773">
    <property type="entry name" value="PDC1_HK_sensor"/>
    <property type="match status" value="1"/>
</dbReference>
<dbReference type="PROSITE" id="PS50109">
    <property type="entry name" value="HIS_KIN"/>
    <property type="match status" value="1"/>
</dbReference>
<evidence type="ECO:0000259" key="9">
    <source>
        <dbReference type="PROSITE" id="PS50113"/>
    </source>
</evidence>
<sequence length="755" mass="81141">MSAARPMRARRDVPGLNERLRRRAASLHALLVSLVALALLPMLGLSLYSHMRDRAQEREAAVAEAARAAGLVAHSLGRETANAQALLEVLATNPLLRAGRSAQGQRLLRLAAQGATHYENLILARPDGSVALAAHPVASGLTFANDQAFATALKGRSFTVGLSPQDATQARPHTVISYATPLFGPEGRVDMLLVAHLTMAQAAKTFDEAALPENTTLVLASNAGRVLYRLPEAAPYSGAELPGEQADIVRADAAGTTGWGMGLDGAERYYVIKRLNICRGEACYVRVGIPKAAVYAASGGKLTRNLLALAAMTAAILLLARLWARRNILEPTARLMDTVRALHAGDASARSGLSTQDGEIGELGRALDHMAEAMERHAREREAARLALFESEERLRAVFNASSDGVLLLVPDGQVLAMNESAAMRRGKTVGELTGKSILDMIPIYVRNGRKTHMEEVVRTGKPLRFEEDREGRTYAIRLHPVRNAAGEIVQIASFSRDITERKLSERALLAAKEEAEAASQAKSAFLANMSHELRTPLNGLLGMLQLMGDAADPAERAEYLAWATRSARHITDLVNDILDYAALGSGETRFELKPFRLEEVLSPLAAEFGPRAETKGLSFALVAPRDLDALRLVGDPERLGQLLRHLLDNAVKFTATGGVRLDAQVSCRDEDTCTLRVEVTDTGIGIAPEFLPKLFKPFVQAEAPLTKRYAGTGLGLAIAKELATGMGATLEAISTPGQGSTFVLCLSFQPATPR</sequence>
<dbReference type="Gene3D" id="3.30.450.20">
    <property type="entry name" value="PAS domain"/>
    <property type="match status" value="2"/>
</dbReference>
<dbReference type="InterPro" id="IPR013656">
    <property type="entry name" value="PAS_4"/>
</dbReference>
<reference evidence="11 12" key="1">
    <citation type="submission" date="2017-06" db="EMBL/GenBank/DDBJ databases">
        <authorList>
            <person name="Kim H.J."/>
            <person name="Triplett B.A."/>
        </authorList>
    </citation>
    <scope>NUCLEOTIDE SEQUENCE [LARGE SCALE GENOMIC DNA]</scope>
    <source>
        <strain evidence="11 12">DSM 13116</strain>
    </source>
</reference>
<evidence type="ECO:0000259" key="8">
    <source>
        <dbReference type="PROSITE" id="PS50112"/>
    </source>
</evidence>
<dbReference type="SUPFAM" id="SSF55785">
    <property type="entry name" value="PYP-like sensor domain (PAS domain)"/>
    <property type="match status" value="1"/>
</dbReference>
<dbReference type="Gene3D" id="1.10.287.130">
    <property type="match status" value="1"/>
</dbReference>
<dbReference type="CDD" id="cd00082">
    <property type="entry name" value="HisKA"/>
    <property type="match status" value="1"/>
</dbReference>
<dbReference type="AlphaFoldDB" id="A0A239A662"/>